<evidence type="ECO:0000313" key="3">
    <source>
        <dbReference type="Proteomes" id="UP001143372"/>
    </source>
</evidence>
<comment type="caution">
    <text evidence="2">The sequence shown here is derived from an EMBL/GenBank/DDBJ whole genome shotgun (WGS) entry which is preliminary data.</text>
</comment>
<name>A0A9W6J098_9HYPH</name>
<evidence type="ECO:0000313" key="2">
    <source>
        <dbReference type="EMBL" id="GLK66929.1"/>
    </source>
</evidence>
<dbReference type="AlphaFoldDB" id="A0A9W6J098"/>
<reference evidence="2" key="2">
    <citation type="submission" date="2023-01" db="EMBL/GenBank/DDBJ databases">
        <authorList>
            <person name="Sun Q."/>
            <person name="Evtushenko L."/>
        </authorList>
    </citation>
    <scope>NUCLEOTIDE SEQUENCE</scope>
    <source>
        <strain evidence="2">VKM B-2347</strain>
    </source>
</reference>
<proteinExistence type="predicted"/>
<protein>
    <submittedName>
        <fullName evidence="2">Uncharacterized protein</fullName>
    </submittedName>
</protein>
<dbReference type="EMBL" id="BSFI01000002">
    <property type="protein sequence ID" value="GLK66929.1"/>
    <property type="molecule type" value="Genomic_DNA"/>
</dbReference>
<gene>
    <name evidence="2" type="ORF">GCM10008179_05670</name>
</gene>
<feature type="compositionally biased region" description="Basic and acidic residues" evidence="1">
    <location>
        <begin position="18"/>
        <end position="36"/>
    </location>
</feature>
<organism evidence="2 3">
    <name type="scientific">Hansschlegelia plantiphila</name>
    <dbReference type="NCBI Taxonomy" id="374655"/>
    <lineage>
        <taxon>Bacteria</taxon>
        <taxon>Pseudomonadati</taxon>
        <taxon>Pseudomonadota</taxon>
        <taxon>Alphaproteobacteria</taxon>
        <taxon>Hyphomicrobiales</taxon>
        <taxon>Methylopilaceae</taxon>
        <taxon>Hansschlegelia</taxon>
    </lineage>
</organism>
<feature type="compositionally biased region" description="Low complexity" evidence="1">
    <location>
        <begin position="68"/>
        <end position="77"/>
    </location>
</feature>
<keyword evidence="3" id="KW-1185">Reference proteome</keyword>
<evidence type="ECO:0000256" key="1">
    <source>
        <dbReference type="SAM" id="MobiDB-lite"/>
    </source>
</evidence>
<accession>A0A9W6J098</accession>
<dbReference type="Proteomes" id="UP001143372">
    <property type="component" value="Unassembled WGS sequence"/>
</dbReference>
<feature type="region of interest" description="Disordered" evidence="1">
    <location>
        <begin position="1"/>
        <end position="88"/>
    </location>
</feature>
<feature type="compositionally biased region" description="Basic and acidic residues" evidence="1">
    <location>
        <begin position="54"/>
        <end position="67"/>
    </location>
</feature>
<sequence>MGPGSPKTDNALPGAGKSEADAAHPVRLEKRPDAGPDKAGATGGAGDAPGAGDARSKGDRENDHDAGKPAPGAIAPGDLNTENDDGAS</sequence>
<reference evidence="2" key="1">
    <citation type="journal article" date="2014" name="Int. J. Syst. Evol. Microbiol.">
        <title>Complete genome sequence of Corynebacterium casei LMG S-19264T (=DSM 44701T), isolated from a smear-ripened cheese.</title>
        <authorList>
            <consortium name="US DOE Joint Genome Institute (JGI-PGF)"/>
            <person name="Walter F."/>
            <person name="Albersmeier A."/>
            <person name="Kalinowski J."/>
            <person name="Ruckert C."/>
        </authorList>
    </citation>
    <scope>NUCLEOTIDE SEQUENCE</scope>
    <source>
        <strain evidence="2">VKM B-2347</strain>
    </source>
</reference>